<dbReference type="OrthoDB" id="9808397at2"/>
<gene>
    <name evidence="6" type="ORF">EFD62_04225</name>
</gene>
<organism evidence="6 7">
    <name type="scientific">Acetivibrio mesophilus</name>
    <dbReference type="NCBI Taxonomy" id="2487273"/>
    <lineage>
        <taxon>Bacteria</taxon>
        <taxon>Bacillati</taxon>
        <taxon>Bacillota</taxon>
        <taxon>Clostridia</taxon>
        <taxon>Eubacteriales</taxon>
        <taxon>Oscillospiraceae</taxon>
        <taxon>Acetivibrio</taxon>
    </lineage>
</organism>
<dbReference type="InterPro" id="IPR050764">
    <property type="entry name" value="CbbQ/NirQ/NorQ/GpvN"/>
</dbReference>
<accession>A0A4Q0I6E3</accession>
<dbReference type="CDD" id="cd00009">
    <property type="entry name" value="AAA"/>
    <property type="match status" value="1"/>
</dbReference>
<dbReference type="GO" id="GO:0016887">
    <property type="term" value="F:ATP hydrolysis activity"/>
    <property type="evidence" value="ECO:0007669"/>
    <property type="project" value="InterPro"/>
</dbReference>
<dbReference type="PANTHER" id="PTHR42759">
    <property type="entry name" value="MOXR FAMILY PROTEIN"/>
    <property type="match status" value="1"/>
</dbReference>
<sequence>MSSTINRLIDNIEKIIIGKRSVIEHLLVAVLSDGHVLIEDVPGVGKTQLVATLARSVNGKFNRVQFTPDVMPSDIMGFSMFNPGTRQFEYREGAAMCNFLLADEINRTSPKTQSSLLEIMEEFQVTVDGKTYKLPNPFMVLATQNPIESFGTYPLPEAQMDRFFLKLTIGYPNRSEEKLIIDRFGSENPLNRLEHVTTTQELIELKERVKEVRVEDCLKEYIINIVDMTRKDNNVVLGCSPRGSLNLYKASKAWAFIKGRDYVLPDDIQKMAVPVLSHRIIINQGAKMKNIKASDIISDIIQKTEVPFV</sequence>
<evidence type="ECO:0000256" key="2">
    <source>
        <dbReference type="ARBA" id="ARBA00022840"/>
    </source>
</evidence>
<evidence type="ECO:0000259" key="5">
    <source>
        <dbReference type="Pfam" id="PF17863"/>
    </source>
</evidence>
<dbReference type="RefSeq" id="WP_069193367.1">
    <property type="nucleotide sequence ID" value="NZ_RLII01000003.1"/>
</dbReference>
<evidence type="ECO:0000256" key="1">
    <source>
        <dbReference type="ARBA" id="ARBA00022741"/>
    </source>
</evidence>
<dbReference type="GO" id="GO:0005524">
    <property type="term" value="F:ATP binding"/>
    <property type="evidence" value="ECO:0007669"/>
    <property type="project" value="UniProtKB-KW"/>
</dbReference>
<comment type="similarity">
    <text evidence="3">Belongs to the MoxR family.</text>
</comment>
<name>A0A4Q0I6E3_9FIRM</name>
<evidence type="ECO:0000259" key="4">
    <source>
        <dbReference type="Pfam" id="PF07726"/>
    </source>
</evidence>
<comment type="caution">
    <text evidence="6">The sequence shown here is derived from an EMBL/GenBank/DDBJ whole genome shotgun (WGS) entry which is preliminary data.</text>
</comment>
<dbReference type="EMBL" id="RLII01000003">
    <property type="protein sequence ID" value="RXE59966.1"/>
    <property type="molecule type" value="Genomic_DNA"/>
</dbReference>
<dbReference type="Proteomes" id="UP000289166">
    <property type="component" value="Unassembled WGS sequence"/>
</dbReference>
<feature type="domain" description="ATPase AAA-3" evidence="4">
    <location>
        <begin position="35"/>
        <end position="165"/>
    </location>
</feature>
<evidence type="ECO:0000256" key="3">
    <source>
        <dbReference type="ARBA" id="ARBA00061607"/>
    </source>
</evidence>
<keyword evidence="7" id="KW-1185">Reference proteome</keyword>
<dbReference type="InterPro" id="IPR011703">
    <property type="entry name" value="ATPase_AAA-3"/>
</dbReference>
<feature type="domain" description="ChlI/MoxR AAA lid" evidence="5">
    <location>
        <begin position="229"/>
        <end position="300"/>
    </location>
</feature>
<dbReference type="AlphaFoldDB" id="A0A4Q0I6E3"/>
<dbReference type="Pfam" id="PF17863">
    <property type="entry name" value="AAA_lid_2"/>
    <property type="match status" value="1"/>
</dbReference>
<reference evidence="7" key="1">
    <citation type="submission" date="2018-11" db="EMBL/GenBank/DDBJ databases">
        <title>Genome sequencing of a novel mesophilic and cellulolytic organism within the genus Hungateiclostridium.</title>
        <authorList>
            <person name="Rettenmaier R."/>
            <person name="Liebl W."/>
            <person name="Zverlov V."/>
        </authorList>
    </citation>
    <scope>NUCLEOTIDE SEQUENCE [LARGE SCALE GENOMIC DNA]</scope>
    <source>
        <strain evidence="7">N2K1</strain>
    </source>
</reference>
<keyword evidence="2" id="KW-0067">ATP-binding</keyword>
<dbReference type="PIRSF" id="PIRSF002849">
    <property type="entry name" value="AAA_ATPase_chaperone_MoxR_prd"/>
    <property type="match status" value="1"/>
</dbReference>
<evidence type="ECO:0000313" key="6">
    <source>
        <dbReference type="EMBL" id="RXE59966.1"/>
    </source>
</evidence>
<dbReference type="FunFam" id="3.40.50.300:FF:000640">
    <property type="entry name" value="MoxR family ATPase"/>
    <property type="match status" value="1"/>
</dbReference>
<dbReference type="SUPFAM" id="SSF52540">
    <property type="entry name" value="P-loop containing nucleoside triphosphate hydrolases"/>
    <property type="match status" value="1"/>
</dbReference>
<dbReference type="InterPro" id="IPR041628">
    <property type="entry name" value="ChlI/MoxR_AAA_lid"/>
</dbReference>
<protein>
    <submittedName>
        <fullName evidence="6">MoxR family ATPase</fullName>
    </submittedName>
</protein>
<evidence type="ECO:0000313" key="7">
    <source>
        <dbReference type="Proteomes" id="UP000289166"/>
    </source>
</evidence>
<dbReference type="Gene3D" id="1.10.8.80">
    <property type="entry name" value="Magnesium chelatase subunit I, C-Terminal domain"/>
    <property type="match status" value="1"/>
</dbReference>
<dbReference type="PANTHER" id="PTHR42759:SF5">
    <property type="entry name" value="METHANOL DEHYDROGENASE REGULATOR"/>
    <property type="match status" value="1"/>
</dbReference>
<proteinExistence type="inferred from homology"/>
<dbReference type="InterPro" id="IPR027417">
    <property type="entry name" value="P-loop_NTPase"/>
</dbReference>
<dbReference type="Pfam" id="PF07726">
    <property type="entry name" value="AAA_3"/>
    <property type="match status" value="1"/>
</dbReference>
<dbReference type="Gene3D" id="3.40.50.300">
    <property type="entry name" value="P-loop containing nucleotide triphosphate hydrolases"/>
    <property type="match status" value="1"/>
</dbReference>
<keyword evidence="1" id="KW-0547">Nucleotide-binding</keyword>